<protein>
    <submittedName>
        <fullName evidence="2">Uncharacterized protein</fullName>
    </submittedName>
</protein>
<evidence type="ECO:0000313" key="2">
    <source>
        <dbReference type="EMBL" id="KAF6219936.1"/>
    </source>
</evidence>
<organism evidence="2 3">
    <name type="scientific">Letharia lupina</name>
    <dbReference type="NCBI Taxonomy" id="560253"/>
    <lineage>
        <taxon>Eukaryota</taxon>
        <taxon>Fungi</taxon>
        <taxon>Dikarya</taxon>
        <taxon>Ascomycota</taxon>
        <taxon>Pezizomycotina</taxon>
        <taxon>Lecanoromycetes</taxon>
        <taxon>OSLEUM clade</taxon>
        <taxon>Lecanoromycetidae</taxon>
        <taxon>Lecanorales</taxon>
        <taxon>Lecanorineae</taxon>
        <taxon>Parmeliaceae</taxon>
        <taxon>Letharia</taxon>
    </lineage>
</organism>
<dbReference type="RefSeq" id="XP_037149371.1">
    <property type="nucleotide sequence ID" value="XM_037294683.1"/>
</dbReference>
<comment type="caution">
    <text evidence="2">The sequence shown here is derived from an EMBL/GenBank/DDBJ whole genome shotgun (WGS) entry which is preliminary data.</text>
</comment>
<feature type="compositionally biased region" description="Low complexity" evidence="1">
    <location>
        <begin position="82"/>
        <end position="98"/>
    </location>
</feature>
<accession>A0A8H6F9G9</accession>
<reference evidence="2 3" key="1">
    <citation type="journal article" date="2020" name="Genomics">
        <title>Complete, high-quality genomes from long-read metagenomic sequencing of two wolf lichen thalli reveals enigmatic genome architecture.</title>
        <authorList>
            <person name="McKenzie S.K."/>
            <person name="Walston R.F."/>
            <person name="Allen J.L."/>
        </authorList>
    </citation>
    <scope>NUCLEOTIDE SEQUENCE [LARGE SCALE GENOMIC DNA]</scope>
    <source>
        <strain evidence="2">WasteWater1</strain>
    </source>
</reference>
<sequence>MQWGPESDAKFFMHVLKIHNVKLDYGALAIAMGNDVTPKALVHRVAKLRSMAEDASTPVAGASSGLGLPQPNKRAPAKRAPRTAPAPAGKKAANKTPNVAGAKRTAAGTVKNGNGKEKGNGGSPLQNVFAAYNGGEDEGGEDEEGEEGKVEVPSKKVKATIAGVALEDESTDAEEGEGGVRYA</sequence>
<dbReference type="EMBL" id="JACCJB010000018">
    <property type="protein sequence ID" value="KAF6219936.1"/>
    <property type="molecule type" value="Genomic_DNA"/>
</dbReference>
<dbReference type="AlphaFoldDB" id="A0A8H6F9G9"/>
<evidence type="ECO:0000313" key="3">
    <source>
        <dbReference type="Proteomes" id="UP000593566"/>
    </source>
</evidence>
<gene>
    <name evidence="2" type="ORF">HO133_003761</name>
</gene>
<feature type="region of interest" description="Disordered" evidence="1">
    <location>
        <begin position="55"/>
        <end position="154"/>
    </location>
</feature>
<evidence type="ECO:0000256" key="1">
    <source>
        <dbReference type="SAM" id="MobiDB-lite"/>
    </source>
</evidence>
<proteinExistence type="predicted"/>
<name>A0A8H6F9G9_9LECA</name>
<dbReference type="GeneID" id="59332172"/>
<feature type="compositionally biased region" description="Acidic residues" evidence="1">
    <location>
        <begin position="135"/>
        <end position="146"/>
    </location>
</feature>
<dbReference type="Proteomes" id="UP000593566">
    <property type="component" value="Unassembled WGS sequence"/>
</dbReference>
<keyword evidence="3" id="KW-1185">Reference proteome</keyword>